<feature type="transmembrane region" description="Helical" evidence="8">
    <location>
        <begin position="194"/>
        <end position="219"/>
    </location>
</feature>
<dbReference type="OrthoDB" id="9783652at2"/>
<evidence type="ECO:0000256" key="1">
    <source>
        <dbReference type="ARBA" id="ARBA00004651"/>
    </source>
</evidence>
<dbReference type="GO" id="GO:0009103">
    <property type="term" value="P:lipopolysaccharide biosynthetic process"/>
    <property type="evidence" value="ECO:0007669"/>
    <property type="project" value="TreeGrafter"/>
</dbReference>
<keyword evidence="2" id="KW-1003">Cell membrane</keyword>
<dbReference type="GO" id="GO:0016780">
    <property type="term" value="F:phosphotransferase activity, for other substituted phosphate groups"/>
    <property type="evidence" value="ECO:0007669"/>
    <property type="project" value="InterPro"/>
</dbReference>
<dbReference type="PANTHER" id="PTHR22926:SF3">
    <property type="entry name" value="UNDECAPRENYL-PHOSPHATE ALPHA-N-ACETYLGLUCOSAMINYL 1-PHOSPHATE TRANSFERASE"/>
    <property type="match status" value="1"/>
</dbReference>
<feature type="transmembrane region" description="Helical" evidence="8">
    <location>
        <begin position="347"/>
        <end position="367"/>
    </location>
</feature>
<keyword evidence="6 8" id="KW-0472">Membrane</keyword>
<feature type="binding site" evidence="7">
    <location>
        <position position="160"/>
    </location>
    <ligand>
        <name>Mg(2+)</name>
        <dbReference type="ChEBI" id="CHEBI:18420"/>
    </ligand>
</feature>
<feature type="transmembrane region" description="Helical" evidence="8">
    <location>
        <begin position="320"/>
        <end position="341"/>
    </location>
</feature>
<dbReference type="InterPro" id="IPR000715">
    <property type="entry name" value="Glycosyl_transferase_4"/>
</dbReference>
<keyword evidence="10" id="KW-1185">Reference proteome</keyword>
<feature type="transmembrane region" description="Helical" evidence="8">
    <location>
        <begin position="263"/>
        <end position="289"/>
    </location>
</feature>
<comment type="caution">
    <text evidence="9">The sequence shown here is derived from an EMBL/GenBank/DDBJ whole genome shotgun (WGS) entry which is preliminary data.</text>
</comment>
<feature type="transmembrane region" description="Helical" evidence="8">
    <location>
        <begin position="141"/>
        <end position="161"/>
    </location>
</feature>
<keyword evidence="5 8" id="KW-1133">Transmembrane helix</keyword>
<dbReference type="GO" id="GO:0046872">
    <property type="term" value="F:metal ion binding"/>
    <property type="evidence" value="ECO:0007669"/>
    <property type="project" value="UniProtKB-KW"/>
</dbReference>
<organism evidence="9 10">
    <name type="scientific">Nocardioides marmoriginsengisoli</name>
    <dbReference type="NCBI Taxonomy" id="661483"/>
    <lineage>
        <taxon>Bacteria</taxon>
        <taxon>Bacillati</taxon>
        <taxon>Actinomycetota</taxon>
        <taxon>Actinomycetes</taxon>
        <taxon>Propionibacteriales</taxon>
        <taxon>Nocardioidaceae</taxon>
        <taxon>Nocardioides</taxon>
    </lineage>
</organism>
<dbReference type="GO" id="GO:0071555">
    <property type="term" value="P:cell wall organization"/>
    <property type="evidence" value="ECO:0007669"/>
    <property type="project" value="TreeGrafter"/>
</dbReference>
<feature type="transmembrane region" description="Helical" evidence="8">
    <location>
        <begin position="47"/>
        <end position="65"/>
    </location>
</feature>
<feature type="transmembrane region" description="Helical" evidence="8">
    <location>
        <begin position="168"/>
        <end position="188"/>
    </location>
</feature>
<dbReference type="PANTHER" id="PTHR22926">
    <property type="entry name" value="PHOSPHO-N-ACETYLMURAMOYL-PENTAPEPTIDE-TRANSFERASE"/>
    <property type="match status" value="1"/>
</dbReference>
<reference evidence="9 10" key="1">
    <citation type="submission" date="2018-11" db="EMBL/GenBank/DDBJ databases">
        <authorList>
            <person name="Li F."/>
        </authorList>
    </citation>
    <scope>NUCLEOTIDE SEQUENCE [LARGE SCALE GENOMIC DNA]</scope>
    <source>
        <strain evidence="9 10">Gsoil 097</strain>
    </source>
</reference>
<dbReference type="CDD" id="cd06853">
    <property type="entry name" value="GT_WecA_like"/>
    <property type="match status" value="1"/>
</dbReference>
<evidence type="ECO:0000313" key="9">
    <source>
        <dbReference type="EMBL" id="RNL65250.1"/>
    </source>
</evidence>
<evidence type="ECO:0000256" key="6">
    <source>
        <dbReference type="ARBA" id="ARBA00023136"/>
    </source>
</evidence>
<evidence type="ECO:0000256" key="5">
    <source>
        <dbReference type="ARBA" id="ARBA00022989"/>
    </source>
</evidence>
<feature type="binding site" evidence="7">
    <location>
        <position position="227"/>
    </location>
    <ligand>
        <name>Mg(2+)</name>
        <dbReference type="ChEBI" id="CHEBI:18420"/>
    </ligand>
</feature>
<evidence type="ECO:0000313" key="10">
    <source>
        <dbReference type="Proteomes" id="UP000267128"/>
    </source>
</evidence>
<name>A0A3N0CPF2_9ACTN</name>
<gene>
    <name evidence="9" type="ORF">EFK50_04625</name>
</gene>
<sequence length="371" mass="39287">MREYLLVFLVAAVVSYLLCVVARELAMRLGAVAQVRDRDVHAVPIPYFGGVAMLGGLGAGLLIAHQLPFLSLSQPQIFHDAGVVLTGGAIICAVGVLDDLIELDALTKLGGQVLAAGYLVLNGVQLYSLRVPGRDQIVLDSTQAVLFSIVLIVGTVNAINFVDGLDGLASGMVCIGAFAFFLFSYRLADANNETLAITAALLCACLAGACVGFLPHNFYPARIFMGDSGSMLLGLVLSGATLSLTGQFAGLQLNGGTETLGTTLVILLPILLPLAILVVPFVDLVLAVVRRTRRGQMFYQPDKEHLHHRLLEFGHSQRKAVVIMWLWAGLIGFGAVLVSLYTGPATVVVVAVWAAATAILTFVVPRLRSPV</sequence>
<protein>
    <submittedName>
        <fullName evidence="9">Undecaprenyl/decaprenyl-phosphate alpha-N-acetylglucosaminyl 1-phosphate transferase</fullName>
    </submittedName>
</protein>
<feature type="transmembrane region" description="Helical" evidence="8">
    <location>
        <begin position="231"/>
        <end position="251"/>
    </location>
</feature>
<keyword evidence="3 9" id="KW-0808">Transferase</keyword>
<feature type="transmembrane region" description="Helical" evidence="8">
    <location>
        <begin position="77"/>
        <end position="97"/>
    </location>
</feature>
<dbReference type="AlphaFoldDB" id="A0A3N0CPF2"/>
<evidence type="ECO:0000256" key="8">
    <source>
        <dbReference type="SAM" id="Phobius"/>
    </source>
</evidence>
<comment type="subcellular location">
    <subcellularLocation>
        <location evidence="1">Cell membrane</location>
        <topology evidence="1">Multi-pass membrane protein</topology>
    </subcellularLocation>
</comment>
<accession>A0A3N0CPF2</accession>
<keyword evidence="7" id="KW-0460">Magnesium</keyword>
<comment type="cofactor">
    <cofactor evidence="7">
        <name>Mg(2+)</name>
        <dbReference type="ChEBI" id="CHEBI:18420"/>
    </cofactor>
</comment>
<feature type="transmembrane region" description="Helical" evidence="8">
    <location>
        <begin position="6"/>
        <end position="26"/>
    </location>
</feature>
<dbReference type="GO" id="GO:0005886">
    <property type="term" value="C:plasma membrane"/>
    <property type="evidence" value="ECO:0007669"/>
    <property type="project" value="UniProtKB-SubCell"/>
</dbReference>
<proteinExistence type="predicted"/>
<dbReference type="Pfam" id="PF00953">
    <property type="entry name" value="Glycos_transf_4"/>
    <property type="match status" value="1"/>
</dbReference>
<evidence type="ECO:0000256" key="2">
    <source>
        <dbReference type="ARBA" id="ARBA00022475"/>
    </source>
</evidence>
<dbReference type="RefSeq" id="WP_123226353.1">
    <property type="nucleotide sequence ID" value="NZ_RJSE01000003.1"/>
</dbReference>
<dbReference type="GO" id="GO:0044038">
    <property type="term" value="P:cell wall macromolecule biosynthetic process"/>
    <property type="evidence" value="ECO:0007669"/>
    <property type="project" value="TreeGrafter"/>
</dbReference>
<evidence type="ECO:0000256" key="3">
    <source>
        <dbReference type="ARBA" id="ARBA00022679"/>
    </source>
</evidence>
<feature type="transmembrane region" description="Helical" evidence="8">
    <location>
        <begin position="109"/>
        <end position="129"/>
    </location>
</feature>
<keyword evidence="4 8" id="KW-0812">Transmembrane</keyword>
<keyword evidence="7" id="KW-0479">Metal-binding</keyword>
<dbReference type="EMBL" id="RJSE01000003">
    <property type="protein sequence ID" value="RNL65250.1"/>
    <property type="molecule type" value="Genomic_DNA"/>
</dbReference>
<evidence type="ECO:0000256" key="7">
    <source>
        <dbReference type="PIRSR" id="PIRSR600715-1"/>
    </source>
</evidence>
<evidence type="ECO:0000256" key="4">
    <source>
        <dbReference type="ARBA" id="ARBA00022692"/>
    </source>
</evidence>
<dbReference type="Proteomes" id="UP000267128">
    <property type="component" value="Unassembled WGS sequence"/>
</dbReference>